<dbReference type="Gene3D" id="3.40.50.12780">
    <property type="entry name" value="N-terminal domain of ligase-like"/>
    <property type="match status" value="1"/>
</dbReference>
<gene>
    <name evidence="2" type="ORF">GARC_0095</name>
</gene>
<dbReference type="Pfam" id="PF00501">
    <property type="entry name" value="AMP-binding"/>
    <property type="match status" value="1"/>
</dbReference>
<dbReference type="Proteomes" id="UP000006327">
    <property type="component" value="Unassembled WGS sequence"/>
</dbReference>
<protein>
    <recommendedName>
        <fullName evidence="1">AMP-dependent synthetase/ligase domain-containing protein</fullName>
    </recommendedName>
</protein>
<proteinExistence type="predicted"/>
<sequence length="446" mass="50684">MQMDLKSYPLAPEKIKFVDGRQNSAQWLNIVAGYHHLLLTSPSKTWLLFESDTFMFSAMFYALLSAGKSVVLPQNAQPEHIREIKMRVQASIGSADIDPDIVTQHTWPSQHPVSLDIKSDAEVTFFTSGSTGQAKAIVKKFSQLQIEISCLETNFGVTVKNSVILSTVSHQHIYGLLFKVLWPIAMGHAFVCQAFEYPEHIVNKITEDDFDSVTLIASPAHLHRLCMDNPLLPVKQHIHCVFSSGGPLDADKNIQLQQELGCRLIEVYGSTETGGIGWRQRDSISDDIWHTFTGVSVGHQHNTELLLLSSPYITQEQFHGDDRIELLSDQQFRLLGRADDIVKIEEKRISLNEVQMRCKQHQYVQDVCVLVIGSKRKHLAAVIELNSLGKEVKDTMPLYLFNRLFRSYLAQWFEAVTLPKKFRYPLQLPYNTQGKLNRQAMESDFE</sequence>
<organism evidence="2 3">
    <name type="scientific">Paraglaciecola arctica BSs20135</name>
    <dbReference type="NCBI Taxonomy" id="493475"/>
    <lineage>
        <taxon>Bacteria</taxon>
        <taxon>Pseudomonadati</taxon>
        <taxon>Pseudomonadota</taxon>
        <taxon>Gammaproteobacteria</taxon>
        <taxon>Alteromonadales</taxon>
        <taxon>Alteromonadaceae</taxon>
        <taxon>Paraglaciecola</taxon>
    </lineage>
</organism>
<dbReference type="InterPro" id="IPR042099">
    <property type="entry name" value="ANL_N_sf"/>
</dbReference>
<dbReference type="RefSeq" id="WP_007615540.1">
    <property type="nucleotide sequence ID" value="NZ_BAEO01000002.1"/>
</dbReference>
<dbReference type="PANTHER" id="PTHR45398">
    <property type="match status" value="1"/>
</dbReference>
<dbReference type="InterPro" id="IPR045851">
    <property type="entry name" value="AMP-bd_C_sf"/>
</dbReference>
<dbReference type="AlphaFoldDB" id="K6YFY9"/>
<name>K6YFY9_9ALTE</name>
<dbReference type="STRING" id="493475.GARC_0095"/>
<reference evidence="2 3" key="1">
    <citation type="journal article" date="2017" name="Antonie Van Leeuwenhoek">
        <title>Rhizobium rhizosphaerae sp. nov., a novel species isolated from rice rhizosphere.</title>
        <authorList>
            <person name="Zhao J.J."/>
            <person name="Zhang J."/>
            <person name="Zhang R.J."/>
            <person name="Zhang C.W."/>
            <person name="Yin H.Q."/>
            <person name="Zhang X.X."/>
        </authorList>
    </citation>
    <scope>NUCLEOTIDE SEQUENCE [LARGE SCALE GENOMIC DNA]</scope>
    <source>
        <strain evidence="2 3">BSs20135</strain>
    </source>
</reference>
<dbReference type="InterPro" id="IPR000873">
    <property type="entry name" value="AMP-dep_synth/lig_dom"/>
</dbReference>
<dbReference type="OrthoDB" id="9757559at2"/>
<accession>K6YFY9</accession>
<feature type="domain" description="AMP-dependent synthetase/ligase" evidence="1">
    <location>
        <begin position="110"/>
        <end position="284"/>
    </location>
</feature>
<dbReference type="SUPFAM" id="SSF56801">
    <property type="entry name" value="Acetyl-CoA synthetase-like"/>
    <property type="match status" value="1"/>
</dbReference>
<evidence type="ECO:0000313" key="2">
    <source>
        <dbReference type="EMBL" id="GAC17077.1"/>
    </source>
</evidence>
<dbReference type="PANTHER" id="PTHR45398:SF1">
    <property type="entry name" value="ENZYME, PUTATIVE (JCVI)-RELATED"/>
    <property type="match status" value="1"/>
</dbReference>
<dbReference type="eggNOG" id="COG0318">
    <property type="taxonomic scope" value="Bacteria"/>
</dbReference>
<comment type="caution">
    <text evidence="2">The sequence shown here is derived from an EMBL/GenBank/DDBJ whole genome shotgun (WGS) entry which is preliminary data.</text>
</comment>
<keyword evidence="3" id="KW-1185">Reference proteome</keyword>
<dbReference type="Gene3D" id="3.30.300.30">
    <property type="match status" value="1"/>
</dbReference>
<evidence type="ECO:0000313" key="3">
    <source>
        <dbReference type="Proteomes" id="UP000006327"/>
    </source>
</evidence>
<dbReference type="EMBL" id="BAEO01000002">
    <property type="protein sequence ID" value="GAC17077.1"/>
    <property type="molecule type" value="Genomic_DNA"/>
</dbReference>
<evidence type="ECO:0000259" key="1">
    <source>
        <dbReference type="Pfam" id="PF00501"/>
    </source>
</evidence>